<dbReference type="Gene3D" id="3.40.1370.10">
    <property type="match status" value="1"/>
</dbReference>
<evidence type="ECO:0000256" key="5">
    <source>
        <dbReference type="HAMAP-Rule" id="MF_01328"/>
    </source>
</evidence>
<dbReference type="PANTHER" id="PTHR10746:SF6">
    <property type="entry name" value="LARGE RIBOSOMAL SUBUNIT PROTEIN UL4M"/>
    <property type="match status" value="1"/>
</dbReference>
<comment type="subunit">
    <text evidence="5">Part of the 50S ribosomal subunit.</text>
</comment>
<sequence length="207" mass="23199">MSKAIVLDNNLKKSSEIELPKEYEQVNEHNLYLYVKSYLASLRANNAYAKNRGEVSGGGKKPWRQKKNGRARAGSITSPIFVGGGVSHGPTKRNYDLKINKKQKRLALEYALAQKAQMNKLFVVDSIAIQSGKTKDAYAKFCALGDKNALFVGQFSDEKTFLAYRNLRECYVVDSNELNAYLVATFRCVVIEKAVFDEIIATKKVSK</sequence>
<dbReference type="HAMAP" id="MF_01328_B">
    <property type="entry name" value="Ribosomal_uL4_B"/>
    <property type="match status" value="1"/>
</dbReference>
<keyword evidence="5" id="KW-0694">RNA-binding</keyword>
<dbReference type="EMBL" id="NXLT01000011">
    <property type="protein sequence ID" value="RDU65849.1"/>
    <property type="molecule type" value="Genomic_DNA"/>
</dbReference>
<dbReference type="AlphaFoldDB" id="A0A3D8IKX1"/>
<gene>
    <name evidence="5" type="primary">rplD</name>
    <name evidence="7" type="ORF">CQA54_08470</name>
</gene>
<comment type="caution">
    <text evidence="7">The sequence shown here is derived from an EMBL/GenBank/DDBJ whole genome shotgun (WGS) entry which is preliminary data.</text>
</comment>
<dbReference type="Pfam" id="PF00573">
    <property type="entry name" value="Ribosomal_L4"/>
    <property type="match status" value="1"/>
</dbReference>
<name>A0A3D8IKX1_9HELI</name>
<evidence type="ECO:0000256" key="3">
    <source>
        <dbReference type="ARBA" id="ARBA00023274"/>
    </source>
</evidence>
<comment type="similarity">
    <text evidence="1 5">Belongs to the universal ribosomal protein uL4 family.</text>
</comment>
<organism evidence="7 8">
    <name type="scientific">Helicobacter equorum</name>
    <dbReference type="NCBI Taxonomy" id="361872"/>
    <lineage>
        <taxon>Bacteria</taxon>
        <taxon>Pseudomonadati</taxon>
        <taxon>Campylobacterota</taxon>
        <taxon>Epsilonproteobacteria</taxon>
        <taxon>Campylobacterales</taxon>
        <taxon>Helicobacteraceae</taxon>
        <taxon>Helicobacter</taxon>
    </lineage>
</organism>
<dbReference type="NCBIfam" id="TIGR03953">
    <property type="entry name" value="rplD_bact"/>
    <property type="match status" value="1"/>
</dbReference>
<dbReference type="SUPFAM" id="SSF52166">
    <property type="entry name" value="Ribosomal protein L4"/>
    <property type="match status" value="1"/>
</dbReference>
<feature type="compositionally biased region" description="Basic residues" evidence="6">
    <location>
        <begin position="61"/>
        <end position="70"/>
    </location>
</feature>
<evidence type="ECO:0000256" key="4">
    <source>
        <dbReference type="ARBA" id="ARBA00035244"/>
    </source>
</evidence>
<protein>
    <recommendedName>
        <fullName evidence="4 5">Large ribosomal subunit protein uL4</fullName>
    </recommendedName>
</protein>
<proteinExistence type="inferred from homology"/>
<comment type="function">
    <text evidence="5">One of the primary rRNA binding proteins, this protein initially binds near the 5'-end of the 23S rRNA. It is important during the early stages of 50S assembly. It makes multiple contacts with different domains of the 23S rRNA in the assembled 50S subunit and ribosome.</text>
</comment>
<feature type="region of interest" description="Disordered" evidence="6">
    <location>
        <begin position="51"/>
        <end position="70"/>
    </location>
</feature>
<evidence type="ECO:0000313" key="7">
    <source>
        <dbReference type="EMBL" id="RDU65849.1"/>
    </source>
</evidence>
<dbReference type="GO" id="GO:0019843">
    <property type="term" value="F:rRNA binding"/>
    <property type="evidence" value="ECO:0007669"/>
    <property type="project" value="UniProtKB-UniRule"/>
</dbReference>
<dbReference type="GO" id="GO:0006412">
    <property type="term" value="P:translation"/>
    <property type="evidence" value="ECO:0007669"/>
    <property type="project" value="UniProtKB-UniRule"/>
</dbReference>
<dbReference type="RefSeq" id="WP_115571652.1">
    <property type="nucleotide sequence ID" value="NZ_NXLT01000011.1"/>
</dbReference>
<comment type="function">
    <text evidence="5">Forms part of the polypeptide exit tunnel.</text>
</comment>
<evidence type="ECO:0000256" key="2">
    <source>
        <dbReference type="ARBA" id="ARBA00022980"/>
    </source>
</evidence>
<keyword evidence="3 5" id="KW-0687">Ribonucleoprotein</keyword>
<dbReference type="OrthoDB" id="9803201at2"/>
<keyword evidence="8" id="KW-1185">Reference proteome</keyword>
<evidence type="ECO:0000256" key="6">
    <source>
        <dbReference type="SAM" id="MobiDB-lite"/>
    </source>
</evidence>
<accession>A0A3D8IKX1</accession>
<dbReference type="PANTHER" id="PTHR10746">
    <property type="entry name" value="50S RIBOSOMAL PROTEIN L4"/>
    <property type="match status" value="1"/>
</dbReference>
<dbReference type="GO" id="GO:0005840">
    <property type="term" value="C:ribosome"/>
    <property type="evidence" value="ECO:0007669"/>
    <property type="project" value="UniProtKB-KW"/>
</dbReference>
<evidence type="ECO:0000313" key="8">
    <source>
        <dbReference type="Proteomes" id="UP000256514"/>
    </source>
</evidence>
<dbReference type="GO" id="GO:0003735">
    <property type="term" value="F:structural constituent of ribosome"/>
    <property type="evidence" value="ECO:0007669"/>
    <property type="project" value="InterPro"/>
</dbReference>
<evidence type="ECO:0000256" key="1">
    <source>
        <dbReference type="ARBA" id="ARBA00010528"/>
    </source>
</evidence>
<dbReference type="InterPro" id="IPR013005">
    <property type="entry name" value="Ribosomal_uL4-like"/>
</dbReference>
<dbReference type="GO" id="GO:1990904">
    <property type="term" value="C:ribonucleoprotein complex"/>
    <property type="evidence" value="ECO:0007669"/>
    <property type="project" value="UniProtKB-KW"/>
</dbReference>
<dbReference type="InterPro" id="IPR002136">
    <property type="entry name" value="Ribosomal_uL4"/>
</dbReference>
<keyword evidence="5" id="KW-0699">rRNA-binding</keyword>
<keyword evidence="2 5" id="KW-0689">Ribosomal protein</keyword>
<dbReference type="InterPro" id="IPR023574">
    <property type="entry name" value="Ribosomal_uL4_dom_sf"/>
</dbReference>
<reference evidence="7 8" key="1">
    <citation type="submission" date="2018-04" db="EMBL/GenBank/DDBJ databases">
        <title>Novel Campyloabacter and Helicobacter Species and Strains.</title>
        <authorList>
            <person name="Mannion A.J."/>
            <person name="Shen Z."/>
            <person name="Fox J.G."/>
        </authorList>
    </citation>
    <scope>NUCLEOTIDE SEQUENCE [LARGE SCALE GENOMIC DNA]</scope>
    <source>
        <strain evidence="7 8">MIT 12-6600</strain>
    </source>
</reference>
<dbReference type="Proteomes" id="UP000256514">
    <property type="component" value="Unassembled WGS sequence"/>
</dbReference>